<dbReference type="OrthoDB" id="9803036at2"/>
<dbReference type="EMBL" id="SLWV01000001">
    <property type="protein sequence ID" value="TCO79846.1"/>
    <property type="molecule type" value="Genomic_DNA"/>
</dbReference>
<dbReference type="PANTHER" id="PTHR13061:SF29">
    <property type="entry name" value="GAMMA CARBONIC ANHYDRASE-LIKE 1, MITOCHONDRIAL-RELATED"/>
    <property type="match status" value="1"/>
</dbReference>
<evidence type="ECO:0000313" key="2">
    <source>
        <dbReference type="Proteomes" id="UP000294919"/>
    </source>
</evidence>
<evidence type="ECO:0000313" key="1">
    <source>
        <dbReference type="EMBL" id="TCO79846.1"/>
    </source>
</evidence>
<dbReference type="InterPro" id="IPR050484">
    <property type="entry name" value="Transf_Hexapept/Carb_Anhydrase"/>
</dbReference>
<sequence length="168" mass="18184">MIIAYEEIMPEIHPSCYVAENATIIGKVKLKENVNVWYGTVIRGDDNYITIGENTNIQDNCTVHIAKDFPTIIGDNVTIGHNAIVHACKVGNNVLVGMGAIILNGAEIGENVIIAAGSIVPPGKKIPSNTLVMGSPAKVVRELTEEDRKKLKKSAINYVALANKHRNK</sequence>
<protein>
    <submittedName>
        <fullName evidence="1">Carbonic anhydrase/acetyltransferase-like protein (Isoleucine patch superfamily)</fullName>
    </submittedName>
</protein>
<name>A0A4R2L769_9FIRM</name>
<dbReference type="InterPro" id="IPR001451">
    <property type="entry name" value="Hexapep"/>
</dbReference>
<accession>A0A4R2L769</accession>
<dbReference type="CDD" id="cd04645">
    <property type="entry name" value="LbH_gamma_CA_like"/>
    <property type="match status" value="1"/>
</dbReference>
<dbReference type="InterPro" id="IPR047324">
    <property type="entry name" value="LbH_gamma_CA-like"/>
</dbReference>
<dbReference type="SUPFAM" id="SSF51161">
    <property type="entry name" value="Trimeric LpxA-like enzymes"/>
    <property type="match status" value="1"/>
</dbReference>
<keyword evidence="1" id="KW-0808">Transferase</keyword>
<dbReference type="Gene3D" id="2.160.10.10">
    <property type="entry name" value="Hexapeptide repeat proteins"/>
    <property type="match status" value="1"/>
</dbReference>
<dbReference type="AlphaFoldDB" id="A0A4R2L769"/>
<proteinExistence type="predicted"/>
<reference evidence="1 2" key="1">
    <citation type="submission" date="2019-03" db="EMBL/GenBank/DDBJ databases">
        <title>Genomic Encyclopedia of Type Strains, Phase IV (KMG-IV): sequencing the most valuable type-strain genomes for metagenomic binning, comparative biology and taxonomic classification.</title>
        <authorList>
            <person name="Goeker M."/>
        </authorList>
    </citation>
    <scope>NUCLEOTIDE SEQUENCE [LARGE SCALE GENOMIC DNA]</scope>
    <source>
        <strain evidence="1 2">DSM 102940</strain>
    </source>
</reference>
<dbReference type="InterPro" id="IPR011004">
    <property type="entry name" value="Trimer_LpxA-like_sf"/>
</dbReference>
<organism evidence="1 2">
    <name type="scientific">Marinisporobacter balticus</name>
    <dbReference type="NCBI Taxonomy" id="2018667"/>
    <lineage>
        <taxon>Bacteria</taxon>
        <taxon>Bacillati</taxon>
        <taxon>Bacillota</taxon>
        <taxon>Clostridia</taxon>
        <taxon>Peptostreptococcales</taxon>
        <taxon>Thermotaleaceae</taxon>
        <taxon>Marinisporobacter</taxon>
    </lineage>
</organism>
<dbReference type="PANTHER" id="PTHR13061">
    <property type="entry name" value="DYNACTIN SUBUNIT P25"/>
    <property type="match status" value="1"/>
</dbReference>
<dbReference type="GO" id="GO:0016740">
    <property type="term" value="F:transferase activity"/>
    <property type="evidence" value="ECO:0007669"/>
    <property type="project" value="UniProtKB-KW"/>
</dbReference>
<comment type="caution">
    <text evidence="1">The sequence shown here is derived from an EMBL/GenBank/DDBJ whole genome shotgun (WGS) entry which is preliminary data.</text>
</comment>
<keyword evidence="2" id="KW-1185">Reference proteome</keyword>
<gene>
    <name evidence="1" type="ORF">EV214_10178</name>
</gene>
<dbReference type="Pfam" id="PF00132">
    <property type="entry name" value="Hexapep"/>
    <property type="match status" value="1"/>
</dbReference>
<dbReference type="RefSeq" id="WP_132241557.1">
    <property type="nucleotide sequence ID" value="NZ_SLWV01000001.1"/>
</dbReference>
<dbReference type="Proteomes" id="UP000294919">
    <property type="component" value="Unassembled WGS sequence"/>
</dbReference>